<evidence type="ECO:0000256" key="3">
    <source>
        <dbReference type="PROSITE-ProRule" id="PRU00409"/>
    </source>
</evidence>
<evidence type="ECO:0000259" key="4">
    <source>
        <dbReference type="PROSITE" id="PS50975"/>
    </source>
</evidence>
<comment type="similarity">
    <text evidence="2">In the N-terminal section; belongs to the acetate CoA ligase alpha subunit family.</text>
</comment>
<proteinExistence type="inferred from homology"/>
<dbReference type="SUPFAM" id="SSF51735">
    <property type="entry name" value="NAD(P)-binding Rossmann-fold domains"/>
    <property type="match status" value="1"/>
</dbReference>
<name>A0A533I3Y2_PARDE</name>
<dbReference type="GO" id="GO:0005524">
    <property type="term" value="F:ATP binding"/>
    <property type="evidence" value="ECO:0007669"/>
    <property type="project" value="UniProtKB-UniRule"/>
</dbReference>
<evidence type="ECO:0000256" key="2">
    <source>
        <dbReference type="ARBA" id="ARBA00060888"/>
    </source>
</evidence>
<protein>
    <submittedName>
        <fullName evidence="5">Acetate--CoA ligase family protein</fullName>
    </submittedName>
</protein>
<accession>A0A533I3Y2</accession>
<dbReference type="SUPFAM" id="SSF56059">
    <property type="entry name" value="Glutathione synthetase ATP-binding domain-like"/>
    <property type="match status" value="1"/>
</dbReference>
<dbReference type="PROSITE" id="PS50975">
    <property type="entry name" value="ATP_GRASP"/>
    <property type="match status" value="1"/>
</dbReference>
<dbReference type="InterPro" id="IPR003781">
    <property type="entry name" value="CoA-bd"/>
</dbReference>
<dbReference type="InterPro" id="IPR016102">
    <property type="entry name" value="Succinyl-CoA_synth-like"/>
</dbReference>
<evidence type="ECO:0000313" key="5">
    <source>
        <dbReference type="EMBL" id="TKW65455.1"/>
    </source>
</evidence>
<feature type="domain" description="ATP-grasp" evidence="4">
    <location>
        <begin position="486"/>
        <end position="522"/>
    </location>
</feature>
<dbReference type="InterPro" id="IPR032875">
    <property type="entry name" value="Succ_CoA_lig_flav_dom"/>
</dbReference>
<comment type="caution">
    <text evidence="5">The sequence shown here is derived from an EMBL/GenBank/DDBJ whole genome shotgun (WGS) entry which is preliminary data.</text>
</comment>
<sequence>MPGDLTGLLNPESVAIVGASDTATRIGGRALAYMLQRPFAGRLYPVNPSRDQVQGRAAYASITALPETPDVALLALPDRLIPDAVEQLIARGARNAVIFSSGFAETGAEGAALQDRILIRARAGGLRLLGPNSLGVLNTRNNFWGTFSATLEDGFPPPGRVAIASQSGAFGAQLLCAATTRNLGISVFVATGNEADISTADAIDWLAQDDGTDVILSYVEGIRDGDAMVAALERARAARKPVFMLKAGRSALGAHAAQSHTAALAGNDAVTDAILRDCGAIRITSAQEGLDFAETAARRIYPVENSLGVLTVSGGAGIMIADDAEALSLPMPPLPDAAQARLKGLLSFAATRNPVDCTAQALNETHLVGDFGTEMMQAGGYAAFIAYFAHAGGPASLVPRLRVELRRIAAAAPDRLMVVCVLAAPEVVQAYRDDGYVVFDDAARAVAAVAAMGRIGRAFAARPAAAPALPLPVIPPDETPDEAGAKALLSGAGIAVAEERTVISADEAAKAAHAIGFPVVMKILSPDILHKTEIGGVLTGIASAEAAAAAFATLTARAAKARPDARITGVLVARQITGGTECLMGIQRDPVFGPVAVFGLGGIHVEVLKDVTLRRCPFDEEAAAGMIAAIRSHALLRGVRGQPGVDLPALAKMLSHLSHLAMALGPRLVSIDLNPVIATPDGAWAVDAVIEMAPPDAPG</sequence>
<dbReference type="GO" id="GO:0006099">
    <property type="term" value="P:tricarboxylic acid cycle"/>
    <property type="evidence" value="ECO:0007669"/>
    <property type="project" value="UniProtKB-KW"/>
</dbReference>
<keyword evidence="3" id="KW-0547">Nucleotide-binding</keyword>
<dbReference type="SUPFAM" id="SSF52210">
    <property type="entry name" value="Succinyl-CoA synthetase domains"/>
    <property type="match status" value="2"/>
</dbReference>
<dbReference type="AlphaFoldDB" id="A0A533I3Y2"/>
<keyword evidence="3" id="KW-0067">ATP-binding</keyword>
<evidence type="ECO:0000313" key="6">
    <source>
        <dbReference type="Proteomes" id="UP000315344"/>
    </source>
</evidence>
<dbReference type="PANTHER" id="PTHR42793:SF4">
    <property type="entry name" value="BLL6376 PROTEIN"/>
    <property type="match status" value="1"/>
</dbReference>
<keyword evidence="5" id="KW-0436">Ligase</keyword>
<dbReference type="Gene3D" id="3.30.1490.20">
    <property type="entry name" value="ATP-grasp fold, A domain"/>
    <property type="match status" value="1"/>
</dbReference>
<dbReference type="Pfam" id="PF13607">
    <property type="entry name" value="Succ_CoA_lig"/>
    <property type="match status" value="1"/>
</dbReference>
<dbReference type="SMART" id="SM00881">
    <property type="entry name" value="CoA_binding"/>
    <property type="match status" value="1"/>
</dbReference>
<dbReference type="Pfam" id="PF13380">
    <property type="entry name" value="CoA_binding_2"/>
    <property type="match status" value="1"/>
</dbReference>
<dbReference type="PANTHER" id="PTHR42793">
    <property type="entry name" value="COA BINDING DOMAIN CONTAINING PROTEIN"/>
    <property type="match status" value="1"/>
</dbReference>
<dbReference type="InterPro" id="IPR013815">
    <property type="entry name" value="ATP_grasp_subdomain_1"/>
</dbReference>
<dbReference type="GO" id="GO:0016874">
    <property type="term" value="F:ligase activity"/>
    <property type="evidence" value="ECO:0007669"/>
    <property type="project" value="UniProtKB-KW"/>
</dbReference>
<dbReference type="GO" id="GO:0046872">
    <property type="term" value="F:metal ion binding"/>
    <property type="evidence" value="ECO:0007669"/>
    <property type="project" value="InterPro"/>
</dbReference>
<dbReference type="FunFam" id="3.30.1490.20:FF:000020">
    <property type="entry name" value="Protein lysine acetyltransferase"/>
    <property type="match status" value="1"/>
</dbReference>
<reference evidence="5 6" key="1">
    <citation type="journal article" date="2017" name="Nat. Commun.">
        <title>In situ click chemistry generation of cyclooxygenase-2 inhibitors.</title>
        <authorList>
            <person name="Bhardwaj A."/>
            <person name="Kaur J."/>
            <person name="Wuest M."/>
            <person name="Wuest F."/>
        </authorList>
    </citation>
    <scope>NUCLEOTIDE SEQUENCE [LARGE SCALE GENOMIC DNA]</scope>
    <source>
        <strain evidence="5">S2_012_000_R3_94</strain>
    </source>
</reference>
<organism evidence="5 6">
    <name type="scientific">Paracoccus denitrificans</name>
    <dbReference type="NCBI Taxonomy" id="266"/>
    <lineage>
        <taxon>Bacteria</taxon>
        <taxon>Pseudomonadati</taxon>
        <taxon>Pseudomonadota</taxon>
        <taxon>Alphaproteobacteria</taxon>
        <taxon>Rhodobacterales</taxon>
        <taxon>Paracoccaceae</taxon>
        <taxon>Paracoccus</taxon>
    </lineage>
</organism>
<dbReference type="Pfam" id="PF13549">
    <property type="entry name" value="ATP-grasp_5"/>
    <property type="match status" value="1"/>
</dbReference>
<dbReference type="Gene3D" id="3.30.470.20">
    <property type="entry name" value="ATP-grasp fold, B domain"/>
    <property type="match status" value="1"/>
</dbReference>
<dbReference type="InterPro" id="IPR036291">
    <property type="entry name" value="NAD(P)-bd_dom_sf"/>
</dbReference>
<evidence type="ECO:0000256" key="1">
    <source>
        <dbReference type="ARBA" id="ARBA00022532"/>
    </source>
</evidence>
<dbReference type="EMBL" id="VAFL01000013">
    <property type="protein sequence ID" value="TKW65455.1"/>
    <property type="molecule type" value="Genomic_DNA"/>
</dbReference>
<dbReference type="Gene3D" id="3.40.50.261">
    <property type="entry name" value="Succinyl-CoA synthetase domains"/>
    <property type="match status" value="2"/>
</dbReference>
<gene>
    <name evidence="5" type="ORF">DI616_14895</name>
</gene>
<dbReference type="Proteomes" id="UP000315344">
    <property type="component" value="Unassembled WGS sequence"/>
</dbReference>
<dbReference type="InterPro" id="IPR011761">
    <property type="entry name" value="ATP-grasp"/>
</dbReference>
<dbReference type="Gene3D" id="3.40.50.720">
    <property type="entry name" value="NAD(P)-binding Rossmann-like Domain"/>
    <property type="match status" value="1"/>
</dbReference>
<keyword evidence="1" id="KW-0816">Tricarboxylic acid cycle</keyword>